<evidence type="ECO:0000313" key="1">
    <source>
        <dbReference type="EMBL" id="ERG97218.1"/>
    </source>
</evidence>
<evidence type="ECO:0000313" key="2">
    <source>
        <dbReference type="Proteomes" id="UP000030710"/>
    </source>
</evidence>
<gene>
    <name evidence="1" type="ORF">J07HQW2_03704</name>
</gene>
<organism evidence="1 2">
    <name type="scientific">Haloquadratum walsbyi J07HQW2</name>
    <dbReference type="NCBI Taxonomy" id="1238425"/>
    <lineage>
        <taxon>Archaea</taxon>
        <taxon>Methanobacteriati</taxon>
        <taxon>Methanobacteriota</taxon>
        <taxon>Stenosarchaea group</taxon>
        <taxon>Halobacteria</taxon>
        <taxon>Halobacteriales</taxon>
        <taxon>Haloferacaceae</taxon>
        <taxon>Haloquadratum</taxon>
    </lineage>
</organism>
<name>U1NJT7_9EURY</name>
<dbReference type="EMBL" id="KE356561">
    <property type="protein sequence ID" value="ERG97218.1"/>
    <property type="molecule type" value="Genomic_DNA"/>
</dbReference>
<dbReference type="Proteomes" id="UP000030710">
    <property type="component" value="Unassembled WGS sequence"/>
</dbReference>
<sequence length="72" mass="7936">MTLERYYFVADRAHPEHDSATLHAEHDCHHIDSLSENRLAVISGDGARLRDGGLFLQCLNCTDGDDGVVPNS</sequence>
<accession>U1NJT7</accession>
<dbReference type="RefSeq" id="WP_021056679.1">
    <property type="nucleotide sequence ID" value="NZ_KE356561.1"/>
</dbReference>
<proteinExistence type="predicted"/>
<reference evidence="1 2" key="1">
    <citation type="journal article" date="2013" name="PLoS ONE">
        <title>Assembly-driven community genomics of a hypersaline microbial ecosystem.</title>
        <authorList>
            <person name="Podell S."/>
            <person name="Ugalde J.A."/>
            <person name="Narasingarao P."/>
            <person name="Banfield J.F."/>
            <person name="Heidelberg K.B."/>
            <person name="Allen E.E."/>
        </authorList>
    </citation>
    <scope>NUCLEOTIDE SEQUENCE [LARGE SCALE GENOMIC DNA]</scope>
    <source>
        <strain evidence="2">J07HQW2</strain>
    </source>
</reference>
<dbReference type="HOGENOM" id="CLU_2712747_0_0_2"/>
<protein>
    <submittedName>
        <fullName evidence="1">Uncharacterized protein</fullName>
    </submittedName>
</protein>
<dbReference type="AlphaFoldDB" id="U1NJT7"/>